<organism evidence="1 2">
    <name type="scientific">Allacma fusca</name>
    <dbReference type="NCBI Taxonomy" id="39272"/>
    <lineage>
        <taxon>Eukaryota</taxon>
        <taxon>Metazoa</taxon>
        <taxon>Ecdysozoa</taxon>
        <taxon>Arthropoda</taxon>
        <taxon>Hexapoda</taxon>
        <taxon>Collembola</taxon>
        <taxon>Symphypleona</taxon>
        <taxon>Sminthuridae</taxon>
        <taxon>Allacma</taxon>
    </lineage>
</organism>
<dbReference type="AlphaFoldDB" id="A0A8J2PIL7"/>
<dbReference type="Proteomes" id="UP000708208">
    <property type="component" value="Unassembled WGS sequence"/>
</dbReference>
<accession>A0A8J2PIL7</accession>
<dbReference type="EMBL" id="CAJVCH010561819">
    <property type="protein sequence ID" value="CAG7831748.1"/>
    <property type="molecule type" value="Genomic_DNA"/>
</dbReference>
<protein>
    <submittedName>
        <fullName evidence="1">Uncharacterized protein</fullName>
    </submittedName>
</protein>
<name>A0A8J2PIL7_9HEXA</name>
<evidence type="ECO:0000313" key="1">
    <source>
        <dbReference type="EMBL" id="CAG7831748.1"/>
    </source>
</evidence>
<comment type="caution">
    <text evidence="1">The sequence shown here is derived from an EMBL/GenBank/DDBJ whole genome shotgun (WGS) entry which is preliminary data.</text>
</comment>
<keyword evidence="2" id="KW-1185">Reference proteome</keyword>
<proteinExistence type="predicted"/>
<feature type="non-terminal residue" evidence="1">
    <location>
        <position position="1"/>
    </location>
</feature>
<reference evidence="1" key="1">
    <citation type="submission" date="2021-06" db="EMBL/GenBank/DDBJ databases">
        <authorList>
            <person name="Hodson N. C."/>
            <person name="Mongue J. A."/>
            <person name="Jaron S. K."/>
        </authorList>
    </citation>
    <scope>NUCLEOTIDE SEQUENCE</scope>
</reference>
<evidence type="ECO:0000313" key="2">
    <source>
        <dbReference type="Proteomes" id="UP000708208"/>
    </source>
</evidence>
<gene>
    <name evidence="1" type="ORF">AFUS01_LOCUS41474</name>
</gene>
<sequence length="64" mass="6966">TSCSERLVSGGQLVWNHINKIGGLVFAVVRKPILNAVEKALNETVTMILNDPKFLTGKIVDLFG</sequence>